<gene>
    <name evidence="2" type="ORF">BGW38_009500</name>
</gene>
<dbReference type="EMBL" id="JAABOA010000702">
    <property type="protein sequence ID" value="KAF9583429.1"/>
    <property type="molecule type" value="Genomic_DNA"/>
</dbReference>
<evidence type="ECO:0000313" key="3">
    <source>
        <dbReference type="Proteomes" id="UP000780801"/>
    </source>
</evidence>
<dbReference type="AlphaFoldDB" id="A0A9P6FXW8"/>
<dbReference type="Proteomes" id="UP000780801">
    <property type="component" value="Unassembled WGS sequence"/>
</dbReference>
<sequence>MFNFFAKAVAIATLALALIAPAAEAQGSYVRYNGSLCDNYIKYDVWLPPGASIAAIETMLSQQGMNSSALSQLTVACFEPFMEHICSTAFPRVEGTST</sequence>
<protein>
    <submittedName>
        <fullName evidence="2">Uncharacterized protein</fullName>
    </submittedName>
</protein>
<comment type="caution">
    <text evidence="2">The sequence shown here is derived from an EMBL/GenBank/DDBJ whole genome shotgun (WGS) entry which is preliminary data.</text>
</comment>
<accession>A0A9P6FXW8</accession>
<keyword evidence="1" id="KW-0732">Signal</keyword>
<evidence type="ECO:0000313" key="2">
    <source>
        <dbReference type="EMBL" id="KAF9583429.1"/>
    </source>
</evidence>
<keyword evidence="3" id="KW-1185">Reference proteome</keyword>
<proteinExistence type="predicted"/>
<organism evidence="2 3">
    <name type="scientific">Lunasporangiospora selenospora</name>
    <dbReference type="NCBI Taxonomy" id="979761"/>
    <lineage>
        <taxon>Eukaryota</taxon>
        <taxon>Fungi</taxon>
        <taxon>Fungi incertae sedis</taxon>
        <taxon>Mucoromycota</taxon>
        <taxon>Mortierellomycotina</taxon>
        <taxon>Mortierellomycetes</taxon>
        <taxon>Mortierellales</taxon>
        <taxon>Mortierellaceae</taxon>
        <taxon>Lunasporangiospora</taxon>
    </lineage>
</organism>
<evidence type="ECO:0000256" key="1">
    <source>
        <dbReference type="SAM" id="SignalP"/>
    </source>
</evidence>
<dbReference type="OrthoDB" id="2431000at2759"/>
<feature type="signal peptide" evidence="1">
    <location>
        <begin position="1"/>
        <end position="25"/>
    </location>
</feature>
<feature type="chain" id="PRO_5040189597" evidence="1">
    <location>
        <begin position="26"/>
        <end position="98"/>
    </location>
</feature>
<feature type="non-terminal residue" evidence="2">
    <location>
        <position position="98"/>
    </location>
</feature>
<reference evidence="2" key="1">
    <citation type="journal article" date="2020" name="Fungal Divers.">
        <title>Resolving the Mortierellaceae phylogeny through synthesis of multi-gene phylogenetics and phylogenomics.</title>
        <authorList>
            <person name="Vandepol N."/>
            <person name="Liber J."/>
            <person name="Desiro A."/>
            <person name="Na H."/>
            <person name="Kennedy M."/>
            <person name="Barry K."/>
            <person name="Grigoriev I.V."/>
            <person name="Miller A.N."/>
            <person name="O'Donnell K."/>
            <person name="Stajich J.E."/>
            <person name="Bonito G."/>
        </authorList>
    </citation>
    <scope>NUCLEOTIDE SEQUENCE</scope>
    <source>
        <strain evidence="2">KOD1015</strain>
    </source>
</reference>
<name>A0A9P6FXW8_9FUNG</name>